<name>A0A164IJP8_9CRUS</name>
<reference evidence="1 2" key="1">
    <citation type="submission" date="2016-03" db="EMBL/GenBank/DDBJ databases">
        <title>EvidentialGene: Evidence-directed Construction of Genes on Genomes.</title>
        <authorList>
            <person name="Gilbert D.G."/>
            <person name="Choi J.-H."/>
            <person name="Mockaitis K."/>
            <person name="Colbourne J."/>
            <person name="Pfrender M."/>
        </authorList>
    </citation>
    <scope>NUCLEOTIDE SEQUENCE [LARGE SCALE GENOMIC DNA]</scope>
    <source>
        <strain evidence="1 2">Xinb3</strain>
        <tissue evidence="1">Complete organism</tissue>
    </source>
</reference>
<organism evidence="1 2">
    <name type="scientific">Daphnia magna</name>
    <dbReference type="NCBI Taxonomy" id="35525"/>
    <lineage>
        <taxon>Eukaryota</taxon>
        <taxon>Metazoa</taxon>
        <taxon>Ecdysozoa</taxon>
        <taxon>Arthropoda</taxon>
        <taxon>Crustacea</taxon>
        <taxon>Branchiopoda</taxon>
        <taxon>Diplostraca</taxon>
        <taxon>Cladocera</taxon>
        <taxon>Anomopoda</taxon>
        <taxon>Daphniidae</taxon>
        <taxon>Daphnia</taxon>
    </lineage>
</organism>
<proteinExistence type="predicted"/>
<gene>
    <name evidence="1" type="ORF">APZ42_002050</name>
</gene>
<dbReference type="AlphaFoldDB" id="A0A164IJP8"/>
<evidence type="ECO:0000313" key="2">
    <source>
        <dbReference type="Proteomes" id="UP000076858"/>
    </source>
</evidence>
<evidence type="ECO:0000313" key="1">
    <source>
        <dbReference type="EMBL" id="KZS01330.1"/>
    </source>
</evidence>
<sequence length="99" mass="11399">MSTRRLAREKGFEVHIEALSDQLFSLTIPALDKLIEVQVAHGEAREASPIRDNLAEVLMEVSVQMFSPRRPMRGAALFCAKQYRNPYLKFMILFFSRVN</sequence>
<keyword evidence="2" id="KW-1185">Reference proteome</keyword>
<comment type="caution">
    <text evidence="1">The sequence shown here is derived from an EMBL/GenBank/DDBJ whole genome shotgun (WGS) entry which is preliminary data.</text>
</comment>
<protein>
    <submittedName>
        <fullName evidence="1">Uncharacterized protein</fullName>
    </submittedName>
</protein>
<accession>A0A164IJP8</accession>
<dbReference type="EMBL" id="LRGB01007107">
    <property type="protein sequence ID" value="KZS01330.1"/>
    <property type="molecule type" value="Genomic_DNA"/>
</dbReference>
<dbReference type="Proteomes" id="UP000076858">
    <property type="component" value="Unassembled WGS sequence"/>
</dbReference>